<name>A0A916YV85_9BACL</name>
<reference evidence="1" key="1">
    <citation type="journal article" date="2014" name="Int. J. Syst. Evol. Microbiol.">
        <title>Complete genome sequence of Corynebacterium casei LMG S-19264T (=DSM 44701T), isolated from a smear-ripened cheese.</title>
        <authorList>
            <consortium name="US DOE Joint Genome Institute (JGI-PGF)"/>
            <person name="Walter F."/>
            <person name="Albersmeier A."/>
            <person name="Kalinowski J."/>
            <person name="Ruckert C."/>
        </authorList>
    </citation>
    <scope>NUCLEOTIDE SEQUENCE</scope>
    <source>
        <strain evidence="1">CGMCC 1.15178</strain>
    </source>
</reference>
<dbReference type="Proteomes" id="UP000612456">
    <property type="component" value="Unassembled WGS sequence"/>
</dbReference>
<dbReference type="EMBL" id="BMHP01000001">
    <property type="protein sequence ID" value="GGD61191.1"/>
    <property type="molecule type" value="Genomic_DNA"/>
</dbReference>
<comment type="caution">
    <text evidence="1">The sequence shown here is derived from an EMBL/GenBank/DDBJ whole genome shotgun (WGS) entry which is preliminary data.</text>
</comment>
<accession>A0A916YV85</accession>
<evidence type="ECO:0000313" key="2">
    <source>
        <dbReference type="Proteomes" id="UP000612456"/>
    </source>
</evidence>
<evidence type="ECO:0000313" key="1">
    <source>
        <dbReference type="EMBL" id="GGD61191.1"/>
    </source>
</evidence>
<sequence>MIEVNKFVEKYVAVWNDSDESTRRIILKKKRQITTHINFEQERSLPQ</sequence>
<keyword evidence="2" id="KW-1185">Reference proteome</keyword>
<gene>
    <name evidence="1" type="ORF">GCM10010911_18800</name>
</gene>
<dbReference type="AlphaFoldDB" id="A0A916YV85"/>
<reference evidence="1" key="2">
    <citation type="submission" date="2020-09" db="EMBL/GenBank/DDBJ databases">
        <authorList>
            <person name="Sun Q."/>
            <person name="Zhou Y."/>
        </authorList>
    </citation>
    <scope>NUCLEOTIDE SEQUENCE</scope>
    <source>
        <strain evidence="1">CGMCC 1.15178</strain>
    </source>
</reference>
<proteinExistence type="predicted"/>
<organism evidence="1 2">
    <name type="scientific">Paenibacillus nasutitermitis</name>
    <dbReference type="NCBI Taxonomy" id="1652958"/>
    <lineage>
        <taxon>Bacteria</taxon>
        <taxon>Bacillati</taxon>
        <taxon>Bacillota</taxon>
        <taxon>Bacilli</taxon>
        <taxon>Bacillales</taxon>
        <taxon>Paenibacillaceae</taxon>
        <taxon>Paenibacillus</taxon>
    </lineage>
</organism>
<protein>
    <submittedName>
        <fullName evidence="1">Uncharacterized protein</fullName>
    </submittedName>
</protein>